<sequence length="259" mass="27238">MKKYAAMLLAGVIALGLAGCETDWKYTVSEAGKANFEVVFTMHDSEISEYQKNLAAGYSFFPGMKPPTVDCAYLAQRLNEKNFLPSRAMADEVPADGGGKACKIIVPGVSDGSAQSVNKSAGVEADGGSWVFKLPADTAKSMIRANDEAVKVMSPLGKKPAAMFVVKMPADITSAKSGERELPFEGDTVKVPMNDIADGVEVHAGETVGLLGFVLLAGFFVFIGLIVAVVVLVFRNRRLKKQNQGGGQPGGAVFPGVSG</sequence>
<gene>
    <name evidence="3" type="ORF">HMPREF0388_1776</name>
</gene>
<keyword evidence="1" id="KW-0472">Membrane</keyword>
<protein>
    <submittedName>
        <fullName evidence="3">Uncharacterized protein</fullName>
    </submittedName>
</protein>
<evidence type="ECO:0000313" key="4">
    <source>
        <dbReference type="Proteomes" id="UP000005573"/>
    </source>
</evidence>
<name>E6M143_9ACTO</name>
<dbReference type="EMBL" id="AEPY01000011">
    <property type="protein sequence ID" value="EFU79673.1"/>
    <property type="molecule type" value="Genomic_DNA"/>
</dbReference>
<comment type="caution">
    <text evidence="3">The sequence shown here is derived from an EMBL/GenBank/DDBJ whole genome shotgun (WGS) entry which is preliminary data.</text>
</comment>
<dbReference type="HOGENOM" id="CLU_1072893_0_0_11"/>
<organism evidence="3 4">
    <name type="scientific">Mobiluncus curtisii ATCC 51333</name>
    <dbReference type="NCBI Taxonomy" id="887326"/>
    <lineage>
        <taxon>Bacteria</taxon>
        <taxon>Bacillati</taxon>
        <taxon>Actinomycetota</taxon>
        <taxon>Actinomycetes</taxon>
        <taxon>Actinomycetales</taxon>
        <taxon>Actinomycetaceae</taxon>
        <taxon>Mobiluncus</taxon>
    </lineage>
</organism>
<reference evidence="3 4" key="1">
    <citation type="submission" date="2010-12" db="EMBL/GenBank/DDBJ databases">
        <authorList>
            <person name="Muzny D."/>
            <person name="Qin X."/>
            <person name="Deng J."/>
            <person name="Jiang H."/>
            <person name="Liu Y."/>
            <person name="Qu J."/>
            <person name="Song X.-Z."/>
            <person name="Zhang L."/>
            <person name="Thornton R."/>
            <person name="Coyle M."/>
            <person name="Francisco L."/>
            <person name="Jackson L."/>
            <person name="Javaid M."/>
            <person name="Korchina V."/>
            <person name="Kovar C."/>
            <person name="Mata R."/>
            <person name="Mathew T."/>
            <person name="Ngo R."/>
            <person name="Nguyen L."/>
            <person name="Nguyen N."/>
            <person name="Okwuonu G."/>
            <person name="Ongeri F."/>
            <person name="Pham C."/>
            <person name="Simmons D."/>
            <person name="Wilczek-Boney K."/>
            <person name="Hale W."/>
            <person name="Jakkamsetti A."/>
            <person name="Pham P."/>
            <person name="Ruth R."/>
            <person name="San Lucas F."/>
            <person name="Warren J."/>
            <person name="Zhang J."/>
            <person name="Zhao Z."/>
            <person name="Zhou C."/>
            <person name="Zhu D."/>
            <person name="Lee S."/>
            <person name="Bess C."/>
            <person name="Blankenburg K."/>
            <person name="Forbes L."/>
            <person name="Fu Q."/>
            <person name="Gubbala S."/>
            <person name="Hirani K."/>
            <person name="Jayaseelan J.C."/>
            <person name="Lara F."/>
            <person name="Munidasa M."/>
            <person name="Palculict T."/>
            <person name="Patil S."/>
            <person name="Pu L.-L."/>
            <person name="Saada N."/>
            <person name="Tang L."/>
            <person name="Weissenberger G."/>
            <person name="Zhu Y."/>
            <person name="Hemphill L."/>
            <person name="Shang Y."/>
            <person name="Youmans B."/>
            <person name="Ayvaz T."/>
            <person name="Ross M."/>
            <person name="Santibanez J."/>
            <person name="Aqrawi P."/>
            <person name="Gross S."/>
            <person name="Joshi V."/>
            <person name="Fowler G."/>
            <person name="Nazareth L."/>
            <person name="Reid J."/>
            <person name="Worley K."/>
            <person name="Petrosino J."/>
            <person name="Highlander S."/>
            <person name="Gibbs R."/>
        </authorList>
    </citation>
    <scope>NUCLEOTIDE SEQUENCE [LARGE SCALE GENOMIC DNA]</scope>
    <source>
        <strain evidence="3 4">ATCC 51333</strain>
    </source>
</reference>
<feature type="chain" id="PRO_5038453833" evidence="2">
    <location>
        <begin position="19"/>
        <end position="259"/>
    </location>
</feature>
<evidence type="ECO:0000256" key="1">
    <source>
        <dbReference type="SAM" id="Phobius"/>
    </source>
</evidence>
<evidence type="ECO:0000256" key="2">
    <source>
        <dbReference type="SAM" id="SignalP"/>
    </source>
</evidence>
<dbReference type="Proteomes" id="UP000005573">
    <property type="component" value="Unassembled WGS sequence"/>
</dbReference>
<dbReference type="AlphaFoldDB" id="E6M143"/>
<dbReference type="PROSITE" id="PS51257">
    <property type="entry name" value="PROKAR_LIPOPROTEIN"/>
    <property type="match status" value="1"/>
</dbReference>
<keyword evidence="1" id="KW-0812">Transmembrane</keyword>
<dbReference type="RefSeq" id="WP_004010151.1">
    <property type="nucleotide sequence ID" value="NZ_GL622340.1"/>
</dbReference>
<feature type="transmembrane region" description="Helical" evidence="1">
    <location>
        <begin position="210"/>
        <end position="234"/>
    </location>
</feature>
<keyword evidence="2" id="KW-0732">Signal</keyword>
<proteinExistence type="predicted"/>
<evidence type="ECO:0000313" key="3">
    <source>
        <dbReference type="EMBL" id="EFU79673.1"/>
    </source>
</evidence>
<keyword evidence="1" id="KW-1133">Transmembrane helix</keyword>
<feature type="signal peptide" evidence="2">
    <location>
        <begin position="1"/>
        <end position="18"/>
    </location>
</feature>
<accession>E6M143</accession>